<proteinExistence type="predicted"/>
<comment type="caution">
    <text evidence="2">The sequence shown here is derived from an EMBL/GenBank/DDBJ whole genome shotgun (WGS) entry which is preliminary data.</text>
</comment>
<accession>A0A427AZP3</accession>
<organism evidence="2 3">
    <name type="scientific">Ensete ventricosum</name>
    <name type="common">Abyssinian banana</name>
    <name type="synonym">Musa ensete</name>
    <dbReference type="NCBI Taxonomy" id="4639"/>
    <lineage>
        <taxon>Eukaryota</taxon>
        <taxon>Viridiplantae</taxon>
        <taxon>Streptophyta</taxon>
        <taxon>Embryophyta</taxon>
        <taxon>Tracheophyta</taxon>
        <taxon>Spermatophyta</taxon>
        <taxon>Magnoliopsida</taxon>
        <taxon>Liliopsida</taxon>
        <taxon>Zingiberales</taxon>
        <taxon>Musaceae</taxon>
        <taxon>Ensete</taxon>
    </lineage>
</organism>
<feature type="region of interest" description="Disordered" evidence="1">
    <location>
        <begin position="1"/>
        <end position="30"/>
    </location>
</feature>
<dbReference type="Proteomes" id="UP000287651">
    <property type="component" value="Unassembled WGS sequence"/>
</dbReference>
<name>A0A427AZP3_ENSVE</name>
<evidence type="ECO:0000256" key="1">
    <source>
        <dbReference type="SAM" id="MobiDB-lite"/>
    </source>
</evidence>
<dbReference type="EMBL" id="AMZH03000890">
    <property type="protein sequence ID" value="RRT81526.1"/>
    <property type="molecule type" value="Genomic_DNA"/>
</dbReference>
<protein>
    <submittedName>
        <fullName evidence="2">Uncharacterized protein</fullName>
    </submittedName>
</protein>
<dbReference type="AlphaFoldDB" id="A0A427AZP3"/>
<reference evidence="2 3" key="1">
    <citation type="journal article" date="2014" name="Agronomy (Basel)">
        <title>A Draft Genome Sequence for Ensete ventricosum, the Drought-Tolerant Tree Against Hunger.</title>
        <authorList>
            <person name="Harrison J."/>
            <person name="Moore K.A."/>
            <person name="Paszkiewicz K."/>
            <person name="Jones T."/>
            <person name="Grant M."/>
            <person name="Ambacheew D."/>
            <person name="Muzemil S."/>
            <person name="Studholme D.J."/>
        </authorList>
    </citation>
    <scope>NUCLEOTIDE SEQUENCE [LARGE SCALE GENOMIC DNA]</scope>
</reference>
<sequence length="149" mass="17388">MQLKSRSHSCSGHSRDFGHRKRRYNGSIGYPDSTPQYSLVHFGKAPYRPVCIGPTVDRYTDRAVLSKGDRRQLIEEKIDRRRSISAVGRRLRRNREGKKKKKKKKKRRRRRSEREKVPRVVLARAPSPPSSPAHRHHPWIAREPSPPSP</sequence>
<gene>
    <name evidence="2" type="ORF">B296_00015552</name>
</gene>
<feature type="non-terminal residue" evidence="2">
    <location>
        <position position="149"/>
    </location>
</feature>
<evidence type="ECO:0000313" key="3">
    <source>
        <dbReference type="Proteomes" id="UP000287651"/>
    </source>
</evidence>
<feature type="region of interest" description="Disordered" evidence="1">
    <location>
        <begin position="82"/>
        <end position="149"/>
    </location>
</feature>
<evidence type="ECO:0000313" key="2">
    <source>
        <dbReference type="EMBL" id="RRT81526.1"/>
    </source>
</evidence>
<feature type="compositionally biased region" description="Basic residues" evidence="1">
    <location>
        <begin position="89"/>
        <end position="111"/>
    </location>
</feature>